<proteinExistence type="predicted"/>
<dbReference type="AlphaFoldDB" id="A0A9X3N2C7"/>
<evidence type="ECO:0000313" key="3">
    <source>
        <dbReference type="EMBL" id="MDA0167007.1"/>
    </source>
</evidence>
<name>A0A9X3N2C7_9ACTN</name>
<keyword evidence="4" id="KW-1185">Reference proteome</keyword>
<feature type="region of interest" description="Disordered" evidence="1">
    <location>
        <begin position="298"/>
        <end position="321"/>
    </location>
</feature>
<organism evidence="3 4">
    <name type="scientific">Solirubrobacter ginsenosidimutans</name>
    <dbReference type="NCBI Taxonomy" id="490573"/>
    <lineage>
        <taxon>Bacteria</taxon>
        <taxon>Bacillati</taxon>
        <taxon>Actinomycetota</taxon>
        <taxon>Thermoleophilia</taxon>
        <taxon>Solirubrobacterales</taxon>
        <taxon>Solirubrobacteraceae</taxon>
        <taxon>Solirubrobacter</taxon>
    </lineage>
</organism>
<dbReference type="InterPro" id="IPR013783">
    <property type="entry name" value="Ig-like_fold"/>
</dbReference>
<evidence type="ECO:0000256" key="1">
    <source>
        <dbReference type="SAM" id="MobiDB-lite"/>
    </source>
</evidence>
<dbReference type="Pfam" id="PF16640">
    <property type="entry name" value="Big_3_5"/>
    <property type="match status" value="1"/>
</dbReference>
<dbReference type="Proteomes" id="UP001149140">
    <property type="component" value="Unassembled WGS sequence"/>
</dbReference>
<reference evidence="3" key="1">
    <citation type="submission" date="2022-10" db="EMBL/GenBank/DDBJ databases">
        <title>The WGS of Solirubrobacter ginsenosidimutans DSM 21036.</title>
        <authorList>
            <person name="Jiang Z."/>
        </authorList>
    </citation>
    <scope>NUCLEOTIDE SEQUENCE</scope>
    <source>
        <strain evidence="3">DSM 21036</strain>
    </source>
</reference>
<dbReference type="EMBL" id="JAPDOD010000084">
    <property type="protein sequence ID" value="MDA0167007.1"/>
    <property type="molecule type" value="Genomic_DNA"/>
</dbReference>
<accession>A0A9X3N2C7</accession>
<comment type="caution">
    <text evidence="3">The sequence shown here is derived from an EMBL/GenBank/DDBJ whole genome shotgun (WGS) entry which is preliminary data.</text>
</comment>
<evidence type="ECO:0000313" key="4">
    <source>
        <dbReference type="Proteomes" id="UP001149140"/>
    </source>
</evidence>
<gene>
    <name evidence="3" type="ORF">OM076_42495</name>
</gene>
<feature type="domain" description="Bacterial Ig-like" evidence="2">
    <location>
        <begin position="101"/>
        <end position="185"/>
    </location>
</feature>
<sequence>MLRETVAPSYQVIAASSPAVAVAGINTFTTDLDVLQGDTLALEWDGGSVSIAVQAGATNSDLEATIGSAPTVTFNDHYADFALMYNAQLVAPVATTVDVDAPSSTTIGGQSTYAVHVDRQTGSDRSVIGGTVSLTDGGTPITGCQSVPVTAGEASCTTTLAGVAGNHFIGATYSGDSPFETSTGSVHFSAKAVTATAAGTSVEGPFDPSAAIVYTAKVTPAPNAGFVSALAHANTGTVAFSVDGTAIAACATRAVDTTSGLASCATTAPADGLDHVVKASYSGGTFYVASAGESPFKLNLPADPTPPAPPTPPTPPVTSPVAPPTGAVFAPGQPTTLPASAASTPTVTVPVRCPAGDACEVEGTVTVSTSIKPRAARAVQAAPTATVARFSRVHIAGGKVKKLKLRLDPAFVRKASKQGLRRVKGTLTIVTTLGGGQKVTTHQQVTIVLPKAKKQQAAPHFTG</sequence>
<dbReference type="GO" id="GO:0005975">
    <property type="term" value="P:carbohydrate metabolic process"/>
    <property type="evidence" value="ECO:0007669"/>
    <property type="project" value="UniProtKB-ARBA"/>
</dbReference>
<protein>
    <submittedName>
        <fullName evidence="3">Ig-like domain-containing protein</fullName>
    </submittedName>
</protein>
<feature type="compositionally biased region" description="Pro residues" evidence="1">
    <location>
        <begin position="303"/>
        <end position="321"/>
    </location>
</feature>
<dbReference type="Gene3D" id="2.60.40.10">
    <property type="entry name" value="Immunoglobulins"/>
    <property type="match status" value="2"/>
</dbReference>
<evidence type="ECO:0000259" key="2">
    <source>
        <dbReference type="Pfam" id="PF16640"/>
    </source>
</evidence>
<dbReference type="InterPro" id="IPR032109">
    <property type="entry name" value="Big_3_5"/>
</dbReference>
<dbReference type="RefSeq" id="WP_270046279.1">
    <property type="nucleotide sequence ID" value="NZ_JAPDOD010000084.1"/>
</dbReference>